<feature type="binding site" evidence="10">
    <location>
        <position position="75"/>
    </location>
    <ligand>
        <name>[4Fe-4S] cluster</name>
        <dbReference type="ChEBI" id="CHEBI:49883"/>
        <label>1</label>
    </ligand>
</feature>
<comment type="subunit">
    <text evidence="10">The complex is composed of six subunits: RnfA, RnfB, RnfC, RnfD, RnfE and RnfG.</text>
</comment>
<accession>A0ABV0F7J3</accession>
<dbReference type="Gene3D" id="3.30.70.20">
    <property type="match status" value="2"/>
</dbReference>
<dbReference type="RefSeq" id="WP_161868169.1">
    <property type="nucleotide sequence ID" value="NZ_MAEI02000001.1"/>
</dbReference>
<dbReference type="PROSITE" id="PS51379">
    <property type="entry name" value="4FE4S_FER_2"/>
    <property type="match status" value="3"/>
</dbReference>
<keyword evidence="7 10" id="KW-0408">Iron</keyword>
<keyword evidence="4 10" id="KW-0677">Repeat</keyword>
<feature type="binding site" evidence="10">
    <location>
        <position position="171"/>
    </location>
    <ligand>
        <name>[4Fe-4S] cluster</name>
        <dbReference type="ChEBI" id="CHEBI:49883"/>
        <label>3</label>
    </ligand>
</feature>
<evidence type="ECO:0000256" key="9">
    <source>
        <dbReference type="ARBA" id="ARBA00023136"/>
    </source>
</evidence>
<feature type="domain" description="4Fe-4S ferredoxin-type" evidence="12">
    <location>
        <begin position="236"/>
        <end position="265"/>
    </location>
</feature>
<keyword evidence="9 10" id="KW-0472">Membrane</keyword>
<feature type="binding site" evidence="10">
    <location>
        <position position="177"/>
    </location>
    <ligand>
        <name>[4Fe-4S] cluster</name>
        <dbReference type="ChEBI" id="CHEBI:49883"/>
        <label>3</label>
    </ligand>
</feature>
<dbReference type="Gene3D" id="1.10.15.40">
    <property type="entry name" value="Electron transport complex subunit B, putative Fe-S cluster"/>
    <property type="match status" value="1"/>
</dbReference>
<dbReference type="PROSITE" id="PS51656">
    <property type="entry name" value="4FE4S"/>
    <property type="match status" value="1"/>
</dbReference>
<feature type="transmembrane region" description="Helical" evidence="11">
    <location>
        <begin position="6"/>
        <end position="30"/>
    </location>
</feature>
<feature type="binding site" evidence="10">
    <location>
        <position position="53"/>
    </location>
    <ligand>
        <name>[4Fe-4S] cluster</name>
        <dbReference type="ChEBI" id="CHEBI:49883"/>
        <label>1</label>
    </ligand>
</feature>
<keyword evidence="11" id="KW-0812">Transmembrane</keyword>
<evidence type="ECO:0000259" key="12">
    <source>
        <dbReference type="PROSITE" id="PS51379"/>
    </source>
</evidence>
<comment type="subcellular location">
    <subcellularLocation>
        <location evidence="10">Cell membrane</location>
    </subcellularLocation>
</comment>
<feature type="domain" description="4Fe-4S" evidence="13">
    <location>
        <begin position="33"/>
        <end position="92"/>
    </location>
</feature>
<keyword evidence="6 10" id="KW-0249">Electron transport</keyword>
<dbReference type="InterPro" id="IPR007202">
    <property type="entry name" value="4Fe-4S_dom"/>
</dbReference>
<evidence type="ECO:0000256" key="3">
    <source>
        <dbReference type="ARBA" id="ARBA00022723"/>
    </source>
</evidence>
<comment type="similarity">
    <text evidence="10">Belongs to the 4Fe4S bacterial-type ferredoxin family. RnfB subfamily.</text>
</comment>
<feature type="binding site" evidence="10">
    <location>
        <position position="138"/>
    </location>
    <ligand>
        <name>[4Fe-4S] cluster</name>
        <dbReference type="ChEBI" id="CHEBI:49883"/>
        <label>2</label>
    </ligand>
</feature>
<dbReference type="InterPro" id="IPR010207">
    <property type="entry name" value="Elect_transpt_cplx_RnfB/RsxB"/>
</dbReference>
<dbReference type="EMBL" id="MAEI02000001">
    <property type="protein sequence ID" value="MEO1783086.1"/>
    <property type="molecule type" value="Genomic_DNA"/>
</dbReference>
<evidence type="ECO:0000256" key="5">
    <source>
        <dbReference type="ARBA" id="ARBA00022967"/>
    </source>
</evidence>
<dbReference type="PANTHER" id="PTHR43560:SF1">
    <property type="entry name" value="ION-TRANSLOCATING OXIDOREDUCTASE COMPLEX SUBUNIT B"/>
    <property type="match status" value="1"/>
</dbReference>
<evidence type="ECO:0000259" key="13">
    <source>
        <dbReference type="PROSITE" id="PS51656"/>
    </source>
</evidence>
<name>A0ABV0F7J3_9ENTE</name>
<feature type="domain" description="4Fe-4S ferredoxin-type" evidence="12">
    <location>
        <begin position="162"/>
        <end position="191"/>
    </location>
</feature>
<reference evidence="15" key="1">
    <citation type="submission" date="2016-06" db="EMBL/GenBank/DDBJ databases">
        <title>Four novel species of enterococci isolated from chicken manure.</title>
        <authorList>
            <person name="Van Tyne D."/>
        </authorList>
    </citation>
    <scope>NUCLEOTIDE SEQUENCE [LARGE SCALE GENOMIC DNA]</scope>
    <source>
        <strain evidence="15">JM9A</strain>
    </source>
</reference>
<keyword evidence="8 10" id="KW-0411">Iron-sulfur</keyword>
<keyword evidence="1 10" id="KW-0813">Transport</keyword>
<dbReference type="PROSITE" id="PS00198">
    <property type="entry name" value="4FE4S_FER_1"/>
    <property type="match status" value="2"/>
</dbReference>
<evidence type="ECO:0000256" key="4">
    <source>
        <dbReference type="ARBA" id="ARBA00022737"/>
    </source>
</evidence>
<dbReference type="EC" id="7.-.-.-" evidence="10"/>
<comment type="caution">
    <text evidence="10">Lacks conserved residue(s) required for the propagation of feature annotation.</text>
</comment>
<keyword evidence="3 10" id="KW-0479">Metal-binding</keyword>
<evidence type="ECO:0000256" key="6">
    <source>
        <dbReference type="ARBA" id="ARBA00022982"/>
    </source>
</evidence>
<feature type="binding site" evidence="10">
    <location>
        <position position="58"/>
    </location>
    <ligand>
        <name>[4Fe-4S] cluster</name>
        <dbReference type="ChEBI" id="CHEBI:49883"/>
        <label>1</label>
    </ligand>
</feature>
<evidence type="ECO:0000313" key="15">
    <source>
        <dbReference type="Proteomes" id="UP001429357"/>
    </source>
</evidence>
<evidence type="ECO:0000256" key="11">
    <source>
        <dbReference type="SAM" id="Phobius"/>
    </source>
</evidence>
<keyword evidence="2 10" id="KW-0004">4Fe-4S</keyword>
<proteinExistence type="inferred from homology"/>
<dbReference type="HAMAP" id="MF_00463">
    <property type="entry name" value="RsxB_RnfB"/>
    <property type="match status" value="1"/>
</dbReference>
<feature type="binding site" evidence="10">
    <location>
        <position position="152"/>
    </location>
    <ligand>
        <name>[4Fe-4S] cluster</name>
        <dbReference type="ChEBI" id="CHEBI:49883"/>
        <label>3</label>
    </ligand>
</feature>
<reference evidence="14 15" key="2">
    <citation type="submission" date="2024-02" db="EMBL/GenBank/DDBJ databases">
        <title>The Genome Sequence of Enterococcus diestrammenae JM9A.</title>
        <authorList>
            <person name="Earl A."/>
            <person name="Manson A."/>
            <person name="Gilmore M."/>
            <person name="Sanders J."/>
            <person name="Shea T."/>
            <person name="Howe W."/>
            <person name="Livny J."/>
            <person name="Cuomo C."/>
            <person name="Neafsey D."/>
            <person name="Birren B."/>
        </authorList>
    </citation>
    <scope>NUCLEOTIDE SEQUENCE [LARGE SCALE GENOMIC DNA]</scope>
    <source>
        <strain evidence="14 15">JM9A</strain>
    </source>
</reference>
<dbReference type="Pfam" id="PF04060">
    <property type="entry name" value="FeS"/>
    <property type="match status" value="1"/>
</dbReference>
<feature type="binding site" evidence="10">
    <location>
        <position position="148"/>
    </location>
    <ligand>
        <name>[4Fe-4S] cluster</name>
        <dbReference type="ChEBI" id="CHEBI:49883"/>
        <label>2</label>
    </ligand>
</feature>
<feature type="binding site" evidence="10">
    <location>
        <position position="174"/>
    </location>
    <ligand>
        <name>[4Fe-4S] cluster</name>
        <dbReference type="ChEBI" id="CHEBI:49883"/>
        <label>3</label>
    </ligand>
</feature>
<evidence type="ECO:0000256" key="10">
    <source>
        <dbReference type="HAMAP-Rule" id="MF_00463"/>
    </source>
</evidence>
<feature type="binding site" evidence="10">
    <location>
        <position position="142"/>
    </location>
    <ligand>
        <name>[4Fe-4S] cluster</name>
        <dbReference type="ChEBI" id="CHEBI:49883"/>
        <label>2</label>
    </ligand>
</feature>
<dbReference type="Pfam" id="PF12838">
    <property type="entry name" value="Fer4_7"/>
    <property type="match status" value="1"/>
</dbReference>
<dbReference type="Pfam" id="PF12837">
    <property type="entry name" value="Fer4_6"/>
    <property type="match status" value="1"/>
</dbReference>
<feature type="region of interest" description="Hydrophobic" evidence="10">
    <location>
        <begin position="1"/>
        <end position="27"/>
    </location>
</feature>
<organism evidence="14 15">
    <name type="scientific">Enterococcus diestrammenae</name>
    <dbReference type="NCBI Taxonomy" id="1155073"/>
    <lineage>
        <taxon>Bacteria</taxon>
        <taxon>Bacillati</taxon>
        <taxon>Bacillota</taxon>
        <taxon>Bacilli</taxon>
        <taxon>Lactobacillales</taxon>
        <taxon>Enterococcaceae</taxon>
        <taxon>Enterococcus</taxon>
    </lineage>
</organism>
<sequence>MLESILIPVAIVSGLGLVAGVGLSIATIVFQVPVNEKEEKVRSFLPGINCGACGFSGCDGYAKALADGTAEANLCAPGGAEVRQEISALLGVTADEQRPTAAFVGCNGHCELTSKKMNYQGAQTCYAANQVFGGQQACGYGCMGYGDCVQACAYDAIHVVAGVAEVDPLKCVGCLQCIAACPKQLISMKPVTGAPVVACRNLDKGGAVRKICDVGCITCSRCVKACPTDAIAIVDNVAVIDPDKCINCGACQEACPQDCIVEVLRAKAGMTA</sequence>
<comment type="function">
    <text evidence="10">Part of a membrane-bound complex that couples electron transfer with translocation of ions across the membrane.</text>
</comment>
<feature type="binding site" evidence="10">
    <location>
        <position position="181"/>
    </location>
    <ligand>
        <name>[4Fe-4S] cluster</name>
        <dbReference type="ChEBI" id="CHEBI:49883"/>
        <label>2</label>
    </ligand>
</feature>
<dbReference type="PANTHER" id="PTHR43560">
    <property type="entry name" value="ION-TRANSLOCATING OXIDOREDUCTASE COMPLEX SUBUNIT B"/>
    <property type="match status" value="1"/>
</dbReference>
<dbReference type="CDD" id="cd10549">
    <property type="entry name" value="MtMvhB_like"/>
    <property type="match status" value="1"/>
</dbReference>
<dbReference type="SUPFAM" id="SSF54862">
    <property type="entry name" value="4Fe-4S ferredoxins"/>
    <property type="match status" value="1"/>
</dbReference>
<evidence type="ECO:0000256" key="7">
    <source>
        <dbReference type="ARBA" id="ARBA00023004"/>
    </source>
</evidence>
<evidence type="ECO:0000256" key="2">
    <source>
        <dbReference type="ARBA" id="ARBA00022485"/>
    </source>
</evidence>
<keyword evidence="5 10" id="KW-1278">Translocase</keyword>
<dbReference type="Proteomes" id="UP001429357">
    <property type="component" value="Unassembled WGS sequence"/>
</dbReference>
<keyword evidence="10" id="KW-1003">Cell membrane</keyword>
<keyword evidence="15" id="KW-1185">Reference proteome</keyword>
<dbReference type="NCBIfam" id="TIGR01944">
    <property type="entry name" value="rnfB"/>
    <property type="match status" value="1"/>
</dbReference>
<comment type="caution">
    <text evidence="14">The sequence shown here is derived from an EMBL/GenBank/DDBJ whole genome shotgun (WGS) entry which is preliminary data.</text>
</comment>
<feature type="domain" description="4Fe-4S ferredoxin-type" evidence="12">
    <location>
        <begin position="206"/>
        <end position="235"/>
    </location>
</feature>
<comment type="cofactor">
    <cofactor evidence="10">
        <name>[4Fe-4S] cluster</name>
        <dbReference type="ChEBI" id="CHEBI:49883"/>
    </cofactor>
    <text evidence="10">Binds 3 [4Fe-4S] clusters.</text>
</comment>
<feature type="binding site" evidence="10">
    <location>
        <position position="50"/>
    </location>
    <ligand>
        <name>[4Fe-4S] cluster</name>
        <dbReference type="ChEBI" id="CHEBI:49883"/>
        <label>1</label>
    </ligand>
</feature>
<protein>
    <recommendedName>
        <fullName evidence="10">Ion-translocating oxidoreductase complex subunit B</fullName>
        <ecNumber evidence="10">7.-.-.-</ecNumber>
    </recommendedName>
    <alternativeName>
        <fullName evidence="10">Rnf electron transport complex subunit B</fullName>
    </alternativeName>
</protein>
<gene>
    <name evidence="10" type="primary">rnfB</name>
    <name evidence="14" type="ORF">BAU18_002705</name>
</gene>
<evidence type="ECO:0000313" key="14">
    <source>
        <dbReference type="EMBL" id="MEO1783086.1"/>
    </source>
</evidence>
<dbReference type="InterPro" id="IPR017900">
    <property type="entry name" value="4Fe4S_Fe_S_CS"/>
</dbReference>
<evidence type="ECO:0000256" key="8">
    <source>
        <dbReference type="ARBA" id="ARBA00023014"/>
    </source>
</evidence>
<dbReference type="InterPro" id="IPR050395">
    <property type="entry name" value="4Fe4S_Ferredoxin_RnfB"/>
</dbReference>
<evidence type="ECO:0000256" key="1">
    <source>
        <dbReference type="ARBA" id="ARBA00022448"/>
    </source>
</evidence>
<dbReference type="InterPro" id="IPR017896">
    <property type="entry name" value="4Fe4S_Fe-S-bd"/>
</dbReference>
<keyword evidence="11" id="KW-1133">Transmembrane helix</keyword>